<keyword evidence="3" id="KW-1185">Reference proteome</keyword>
<dbReference type="GeneID" id="85467961"/>
<dbReference type="EMBL" id="JAHMHQ010000017">
    <property type="protein sequence ID" value="KAK1633674.1"/>
    <property type="molecule type" value="Genomic_DNA"/>
</dbReference>
<evidence type="ECO:0000313" key="2">
    <source>
        <dbReference type="EMBL" id="KAK1633674.1"/>
    </source>
</evidence>
<organism evidence="2 3">
    <name type="scientific">Colletotrichum phormii</name>
    <dbReference type="NCBI Taxonomy" id="359342"/>
    <lineage>
        <taxon>Eukaryota</taxon>
        <taxon>Fungi</taxon>
        <taxon>Dikarya</taxon>
        <taxon>Ascomycota</taxon>
        <taxon>Pezizomycotina</taxon>
        <taxon>Sordariomycetes</taxon>
        <taxon>Hypocreomycetidae</taxon>
        <taxon>Glomerellales</taxon>
        <taxon>Glomerellaceae</taxon>
        <taxon>Colletotrichum</taxon>
        <taxon>Colletotrichum acutatum species complex</taxon>
    </lineage>
</organism>
<evidence type="ECO:0000313" key="3">
    <source>
        <dbReference type="Proteomes" id="UP001243989"/>
    </source>
</evidence>
<dbReference type="RefSeq" id="XP_060442281.1">
    <property type="nucleotide sequence ID" value="XM_060583099.1"/>
</dbReference>
<protein>
    <submittedName>
        <fullName evidence="2">Uncharacterized protein</fullName>
    </submittedName>
</protein>
<evidence type="ECO:0000256" key="1">
    <source>
        <dbReference type="SAM" id="MobiDB-lite"/>
    </source>
</evidence>
<feature type="non-terminal residue" evidence="2">
    <location>
        <position position="84"/>
    </location>
</feature>
<feature type="region of interest" description="Disordered" evidence="1">
    <location>
        <begin position="59"/>
        <end position="84"/>
    </location>
</feature>
<accession>A0AAI9ZN27</accession>
<dbReference type="Proteomes" id="UP001243989">
    <property type="component" value="Unassembled WGS sequence"/>
</dbReference>
<feature type="non-terminal residue" evidence="2">
    <location>
        <position position="1"/>
    </location>
</feature>
<reference evidence="2" key="1">
    <citation type="submission" date="2021-06" db="EMBL/GenBank/DDBJ databases">
        <title>Comparative genomics, transcriptomics and evolutionary studies reveal genomic signatures of adaptation to plant cell wall in hemibiotrophic fungi.</title>
        <authorList>
            <consortium name="DOE Joint Genome Institute"/>
            <person name="Baroncelli R."/>
            <person name="Diaz J.F."/>
            <person name="Benocci T."/>
            <person name="Peng M."/>
            <person name="Battaglia E."/>
            <person name="Haridas S."/>
            <person name="Andreopoulos W."/>
            <person name="Labutti K."/>
            <person name="Pangilinan J."/>
            <person name="Floch G.L."/>
            <person name="Makela M.R."/>
            <person name="Henrissat B."/>
            <person name="Grigoriev I.V."/>
            <person name="Crouch J.A."/>
            <person name="De Vries R.P."/>
            <person name="Sukno S.A."/>
            <person name="Thon M.R."/>
        </authorList>
    </citation>
    <scope>NUCLEOTIDE SEQUENCE</scope>
    <source>
        <strain evidence="2">CBS 102054</strain>
    </source>
</reference>
<sequence>TTEEGETDAAATANKPARSRQARSVTPEDAEDQEADLTTLTMGDLTRDLRIGKKFSRHDELLQRHRDKQAKSRERLKAKRNGSE</sequence>
<dbReference type="AlphaFoldDB" id="A0AAI9ZN27"/>
<name>A0AAI9ZN27_9PEZI</name>
<feature type="region of interest" description="Disordered" evidence="1">
    <location>
        <begin position="1"/>
        <end position="42"/>
    </location>
</feature>
<proteinExistence type="predicted"/>
<comment type="caution">
    <text evidence="2">The sequence shown here is derived from an EMBL/GenBank/DDBJ whole genome shotgun (WGS) entry which is preliminary data.</text>
</comment>
<gene>
    <name evidence="2" type="ORF">BDP81DRAFT_295969</name>
</gene>